<dbReference type="EMBL" id="FBTB01000019">
    <property type="protein sequence ID" value="CUW16973.1"/>
    <property type="molecule type" value="Genomic_DNA"/>
</dbReference>
<dbReference type="Proteomes" id="UP000199047">
    <property type="component" value="Unassembled WGS sequence"/>
</dbReference>
<evidence type="ECO:0000313" key="3">
    <source>
        <dbReference type="EMBL" id="CUW08469.1"/>
    </source>
</evidence>
<dbReference type="EMBL" id="FBTU01000013">
    <property type="protein sequence ID" value="CUW08469.1"/>
    <property type="molecule type" value="Genomic_DNA"/>
</dbReference>
<dbReference type="RefSeq" id="WP_089885768.1">
    <property type="nucleotide sequence ID" value="NZ_FBSX01000022.1"/>
</dbReference>
<dbReference type="GO" id="GO:0003677">
    <property type="term" value="F:DNA binding"/>
    <property type="evidence" value="ECO:0007669"/>
    <property type="project" value="InterPro"/>
</dbReference>
<evidence type="ECO:0000313" key="4">
    <source>
        <dbReference type="EMBL" id="CUW16973.1"/>
    </source>
</evidence>
<dbReference type="Pfam" id="PF02371">
    <property type="entry name" value="Transposase_20"/>
    <property type="match status" value="1"/>
</dbReference>
<comment type="caution">
    <text evidence="3">The sequence shown here is derived from an EMBL/GenBank/DDBJ whole genome shotgun (WGS) entry which is preliminary data.</text>
</comment>
<dbReference type="Proteomes" id="UP000198868">
    <property type="component" value="Unassembled WGS sequence"/>
</dbReference>
<sequence>MRKVIGVDISKAKLNYCLVTDDGEVLDEGHIQNTLDGFEVLQTMLQQENLEVIFEATGVYSRRFQYYLELHDIGYTRMNPLQAKKEMDTLRVTKNDAIDARQLATLQMTKHYPTTIVEGDVYLELRHQHRFYQEITDDGAQAKNRLHKCLQDTFSEIEQLFAGNSTSLYRIIQIIPHAHMIKGQSVAHVAKMIQPIYGTSQVRALKVARKLLTLANRTAVSVPVTSTLTEQTRHWATKIIAYQEQKLAIIDAMSKAAEVIAEVDILESVPGLGRVNALCLIAELGNINRFATPQKMNAFVGIDLRFNDSGQMKTTGFTTKRGNATARKILFKTVLCVMAAAGRGQSCNVSEWYRRRSRDIVGSRKKIIVGAMDRVLRLIHHMVINQETFNYK</sequence>
<dbReference type="GO" id="GO:0006313">
    <property type="term" value="P:DNA transposition"/>
    <property type="evidence" value="ECO:0007669"/>
    <property type="project" value="InterPro"/>
</dbReference>
<dbReference type="InterPro" id="IPR047650">
    <property type="entry name" value="Transpos_IS110"/>
</dbReference>
<dbReference type="NCBIfam" id="NF033542">
    <property type="entry name" value="transpos_IS110"/>
    <property type="match status" value="1"/>
</dbReference>
<dbReference type="GO" id="GO:0004803">
    <property type="term" value="F:transposase activity"/>
    <property type="evidence" value="ECO:0007669"/>
    <property type="project" value="InterPro"/>
</dbReference>
<gene>
    <name evidence="4" type="ORF">KSL4_0591</name>
    <name evidence="3" type="ORF">PL111_0022</name>
</gene>
<dbReference type="InterPro" id="IPR003346">
    <property type="entry name" value="Transposase_20"/>
</dbReference>
<evidence type="ECO:0000259" key="2">
    <source>
        <dbReference type="Pfam" id="PF02371"/>
    </source>
</evidence>
<accession>A0AAN2QV31</accession>
<evidence type="ECO:0000259" key="1">
    <source>
        <dbReference type="Pfam" id="PF01548"/>
    </source>
</evidence>
<protein>
    <submittedName>
        <fullName evidence="3">Mobile element protein</fullName>
    </submittedName>
</protein>
<evidence type="ECO:0000313" key="5">
    <source>
        <dbReference type="Proteomes" id="UP000198868"/>
    </source>
</evidence>
<name>A0AAN2QV31_9LACO</name>
<keyword evidence="6" id="KW-1185">Reference proteome</keyword>
<feature type="domain" description="Transposase IS110-like N-terminal" evidence="1">
    <location>
        <begin position="5"/>
        <end position="154"/>
    </location>
</feature>
<dbReference type="Pfam" id="PF01548">
    <property type="entry name" value="DEDD_Tnp_IS110"/>
    <property type="match status" value="1"/>
</dbReference>
<dbReference type="InterPro" id="IPR002525">
    <property type="entry name" value="Transp_IS110-like_N"/>
</dbReference>
<feature type="domain" description="Transposase IS116/IS110/IS902 C-terminal" evidence="2">
    <location>
        <begin position="264"/>
        <end position="340"/>
    </location>
</feature>
<organism evidence="3 5">
    <name type="scientific">Leuconostoc inhae</name>
    <dbReference type="NCBI Taxonomy" id="178001"/>
    <lineage>
        <taxon>Bacteria</taxon>
        <taxon>Bacillati</taxon>
        <taxon>Bacillota</taxon>
        <taxon>Bacilli</taxon>
        <taxon>Lactobacillales</taxon>
        <taxon>Lactobacillaceae</taxon>
        <taxon>Leuconostoc</taxon>
    </lineage>
</organism>
<reference evidence="5 6" key="1">
    <citation type="submission" date="2015-12" db="EMBL/GenBank/DDBJ databases">
        <authorList>
            <person name="Andreevskaya M."/>
        </authorList>
    </citation>
    <scope>NUCLEOTIDE SEQUENCE [LARGE SCALE GENOMIC DNA]</scope>
    <source>
        <strain evidence="4 6">KSL4-2</strain>
        <strain evidence="3 5">PL111</strain>
    </source>
</reference>
<proteinExistence type="predicted"/>
<dbReference type="PANTHER" id="PTHR33055">
    <property type="entry name" value="TRANSPOSASE FOR INSERTION SEQUENCE ELEMENT IS1111A"/>
    <property type="match status" value="1"/>
</dbReference>
<evidence type="ECO:0000313" key="6">
    <source>
        <dbReference type="Proteomes" id="UP000199047"/>
    </source>
</evidence>
<dbReference type="AlphaFoldDB" id="A0AAN2QV31"/>
<dbReference type="PANTHER" id="PTHR33055:SF15">
    <property type="entry name" value="TRANSPOSASE-RELATED"/>
    <property type="match status" value="1"/>
</dbReference>